<evidence type="ECO:0000313" key="3">
    <source>
        <dbReference type="Proteomes" id="UP000294847"/>
    </source>
</evidence>
<name>A0A4V1C544_PYROR</name>
<sequence length="444" mass="49696">MTTITSTANALAFQSTYSYQPSAEIPLMAGRRLNMLKALRDDKSMFTVSKYIKVLGQELWFDKKWQKAGSALKDNPMMKVLIHHIERSMLISMVRGTVAWDICNAGISNGQMYQDKNYPGTYICTLSIEGRGGAFLTPAELQELETGIRRYATFVQTNDKDDDEADWVSEVENSIGEFTDPDNYRFASPNCGPERLERLADMFGRLRRAAVRSGNTGQFIKQSPIMVGCSGKAMYSRYAAHIPDQRQLRQAPHNWALTCCLLTQMGLDIQVHALPVLCVYAPGQLEASEQLVTALCGSFVTQDGYNGQCPGGNTHLDNVLGSDATRHLATSHRIGNNVDAAVKMANAQMGRVQNLQKLARLQKQLDDLQLQEKGVESCRQINETVDLAERELTQMVDYFKDGITEYDLVEQTLHEDIQLYDGLRKIFGKLDFGDTQASKKARLH</sequence>
<evidence type="ECO:0000256" key="1">
    <source>
        <dbReference type="SAM" id="Coils"/>
    </source>
</evidence>
<reference evidence="2 3" key="1">
    <citation type="journal article" date="2019" name="Mol. Biol. Evol.">
        <title>Blast fungal genomes show frequent chromosomal changes, gene gains and losses, and effector gene turnover.</title>
        <authorList>
            <person name="Gomez Luciano L.B."/>
            <person name="Jason Tsai I."/>
            <person name="Chuma I."/>
            <person name="Tosa Y."/>
            <person name="Chen Y.H."/>
            <person name="Li J.Y."/>
            <person name="Li M.Y."/>
            <person name="Jade Lu M.Y."/>
            <person name="Nakayashiki H."/>
            <person name="Li W.H."/>
        </authorList>
    </citation>
    <scope>NUCLEOTIDE SEQUENCE [LARGE SCALE GENOMIC DNA]</scope>
    <source>
        <strain evidence="2">MZ5-1-6</strain>
    </source>
</reference>
<keyword evidence="1" id="KW-0175">Coiled coil</keyword>
<feature type="coiled-coil region" evidence="1">
    <location>
        <begin position="351"/>
        <end position="378"/>
    </location>
</feature>
<organism evidence="2 3">
    <name type="scientific">Pyricularia oryzae</name>
    <name type="common">Rice blast fungus</name>
    <name type="synonym">Magnaporthe oryzae</name>
    <dbReference type="NCBI Taxonomy" id="318829"/>
    <lineage>
        <taxon>Eukaryota</taxon>
        <taxon>Fungi</taxon>
        <taxon>Dikarya</taxon>
        <taxon>Ascomycota</taxon>
        <taxon>Pezizomycotina</taxon>
        <taxon>Sordariomycetes</taxon>
        <taxon>Sordariomycetidae</taxon>
        <taxon>Magnaporthales</taxon>
        <taxon>Pyriculariaceae</taxon>
        <taxon>Pyricularia</taxon>
    </lineage>
</organism>
<protein>
    <submittedName>
        <fullName evidence="2">Uncharacterized protein</fullName>
    </submittedName>
</protein>
<dbReference type="Proteomes" id="UP000294847">
    <property type="component" value="Chromosome 1"/>
</dbReference>
<evidence type="ECO:0000313" key="2">
    <source>
        <dbReference type="EMBL" id="QBZ55095.1"/>
    </source>
</evidence>
<gene>
    <name evidence="2" type="ORF">PoMZ_10811</name>
</gene>
<accession>A0A4V1C544</accession>
<proteinExistence type="predicted"/>
<dbReference type="AlphaFoldDB" id="A0A4V1C544"/>
<dbReference type="EMBL" id="CP034204">
    <property type="protein sequence ID" value="QBZ55095.1"/>
    <property type="molecule type" value="Genomic_DNA"/>
</dbReference>